<dbReference type="PROSITE" id="PS51257">
    <property type="entry name" value="PROKAR_LIPOPROTEIN"/>
    <property type="match status" value="1"/>
</dbReference>
<accession>A0A174F1E1</accession>
<dbReference type="Gene3D" id="3.40.190.10">
    <property type="entry name" value="Periplasmic binding protein-like II"/>
    <property type="match status" value="1"/>
</dbReference>
<gene>
    <name evidence="2" type="ORF">ERS852470_02312</name>
</gene>
<dbReference type="Pfam" id="PF09084">
    <property type="entry name" value="NMT1"/>
    <property type="match status" value="1"/>
</dbReference>
<reference evidence="2 3" key="1">
    <citation type="submission" date="2015-09" db="EMBL/GenBank/DDBJ databases">
        <authorList>
            <consortium name="Pathogen Informatics"/>
        </authorList>
    </citation>
    <scope>NUCLEOTIDE SEQUENCE [LARGE SCALE GENOMIC DNA]</scope>
    <source>
        <strain evidence="2 3">2789STDY5834855</strain>
    </source>
</reference>
<dbReference type="OrthoDB" id="9802202at2"/>
<feature type="domain" description="SsuA/THI5-like" evidence="1">
    <location>
        <begin position="62"/>
        <end position="92"/>
    </location>
</feature>
<protein>
    <submittedName>
        <fullName evidence="2">Putative ABC transporter substrate-binding protein</fullName>
    </submittedName>
</protein>
<organism evidence="2 3">
    <name type="scientific">Clostridium disporicum</name>
    <dbReference type="NCBI Taxonomy" id="84024"/>
    <lineage>
        <taxon>Bacteria</taxon>
        <taxon>Bacillati</taxon>
        <taxon>Bacillota</taxon>
        <taxon>Clostridia</taxon>
        <taxon>Eubacteriales</taxon>
        <taxon>Clostridiaceae</taxon>
        <taxon>Clostridium</taxon>
    </lineage>
</organism>
<dbReference type="InterPro" id="IPR015168">
    <property type="entry name" value="SsuA/THI5"/>
</dbReference>
<proteinExistence type="predicted"/>
<name>A0A174F1E1_9CLOT</name>
<dbReference type="RefSeq" id="WP_055277022.1">
    <property type="nucleotide sequence ID" value="NZ_CYYT01000003.1"/>
</dbReference>
<evidence type="ECO:0000313" key="3">
    <source>
        <dbReference type="Proteomes" id="UP000095558"/>
    </source>
</evidence>
<evidence type="ECO:0000259" key="1">
    <source>
        <dbReference type="Pfam" id="PF09084"/>
    </source>
</evidence>
<sequence length="94" mass="10085">MNKTFKRFAAILSVVALVGAIFIGCGKSEAKKDSTSKGTTSTDEANLQTVRLNEVVRSVFYAPMYVAINEGFFEEEGLNIDLSTGQGADATQSK</sequence>
<dbReference type="AlphaFoldDB" id="A0A174F1E1"/>
<dbReference type="EMBL" id="CYZV01000024">
    <property type="protein sequence ID" value="CUO42738.1"/>
    <property type="molecule type" value="Genomic_DNA"/>
</dbReference>
<dbReference type="Proteomes" id="UP000095558">
    <property type="component" value="Unassembled WGS sequence"/>
</dbReference>
<evidence type="ECO:0000313" key="2">
    <source>
        <dbReference type="EMBL" id="CUO42738.1"/>
    </source>
</evidence>